<evidence type="ECO:0000256" key="5">
    <source>
        <dbReference type="ARBA" id="ARBA00023136"/>
    </source>
</evidence>
<dbReference type="EMBL" id="ML736770">
    <property type="protein sequence ID" value="KAE8404040.1"/>
    <property type="molecule type" value="Genomic_DNA"/>
</dbReference>
<feature type="transmembrane region" description="Helical" evidence="7">
    <location>
        <begin position="132"/>
        <end position="151"/>
    </location>
</feature>
<dbReference type="RefSeq" id="XP_031941359.1">
    <property type="nucleotide sequence ID" value="XM_032087214.1"/>
</dbReference>
<feature type="transmembrane region" description="Helical" evidence="7">
    <location>
        <begin position="456"/>
        <end position="476"/>
    </location>
</feature>
<feature type="transmembrane region" description="Helical" evidence="7">
    <location>
        <begin position="90"/>
        <end position="112"/>
    </location>
</feature>
<dbReference type="GeneID" id="43671905"/>
<dbReference type="Gene3D" id="1.20.1250.20">
    <property type="entry name" value="MFS general substrate transporter like domains"/>
    <property type="match status" value="1"/>
</dbReference>
<feature type="transmembrane region" description="Helical" evidence="7">
    <location>
        <begin position="488"/>
        <end position="507"/>
    </location>
</feature>
<evidence type="ECO:0000256" key="3">
    <source>
        <dbReference type="ARBA" id="ARBA00022692"/>
    </source>
</evidence>
<accession>A0A5N7DC38</accession>
<protein>
    <submittedName>
        <fullName evidence="8">Sugar transporter</fullName>
    </submittedName>
</protein>
<gene>
    <name evidence="8" type="ORF">BDV37DRAFT_283089</name>
</gene>
<dbReference type="PANTHER" id="PTHR23511">
    <property type="entry name" value="SYNAPTIC VESICLE GLYCOPROTEIN 2"/>
    <property type="match status" value="1"/>
</dbReference>
<keyword evidence="9" id="KW-1185">Reference proteome</keyword>
<feature type="transmembrane region" description="Helical" evidence="7">
    <location>
        <begin position="402"/>
        <end position="421"/>
    </location>
</feature>
<organism evidence="8 9">
    <name type="scientific">Aspergillus pseudonomiae</name>
    <dbReference type="NCBI Taxonomy" id="1506151"/>
    <lineage>
        <taxon>Eukaryota</taxon>
        <taxon>Fungi</taxon>
        <taxon>Dikarya</taxon>
        <taxon>Ascomycota</taxon>
        <taxon>Pezizomycotina</taxon>
        <taxon>Eurotiomycetes</taxon>
        <taxon>Eurotiomycetidae</taxon>
        <taxon>Eurotiales</taxon>
        <taxon>Aspergillaceae</taxon>
        <taxon>Aspergillus</taxon>
        <taxon>Aspergillus subgen. Circumdati</taxon>
    </lineage>
</organism>
<keyword evidence="5 7" id="KW-0472">Membrane</keyword>
<keyword evidence="3 7" id="KW-0812">Transmembrane</keyword>
<name>A0A5N6HH27_9EURO</name>
<feature type="region of interest" description="Disordered" evidence="6">
    <location>
        <begin position="36"/>
        <end position="62"/>
    </location>
</feature>
<feature type="transmembrane region" description="Helical" evidence="7">
    <location>
        <begin position="216"/>
        <end position="240"/>
    </location>
</feature>
<keyword evidence="4 7" id="KW-1133">Transmembrane helix</keyword>
<dbReference type="AlphaFoldDB" id="A0A5N6HH27"/>
<evidence type="ECO:0000256" key="4">
    <source>
        <dbReference type="ARBA" id="ARBA00022989"/>
    </source>
</evidence>
<sequence>MAGEIPHTINDGKAADKNVEAQSTLASTLVVDVEESLHGKGTDPSKSCISPNGMSVSTPTNQAGSNPVYAAKARLLNQALVDMQMGLYQWVLFIITSAGWFLDSFWMMSFVVIAPSASNEAQFFFAGDKSSYLFVSLAVGLTVGATAWPWMSDFLGRQWIFTSTIILMGMGGLVGAGMPSFTGLCVVGFVVGFAVAGNQLVTAIILIESLPASHQFLLTVQGAFWGLGQVVSAAVGWAFIAGYTCGTGPDAVSTSQALSTHSSRDEGSAKSSTSCHYVSNKGWRYVWWTFGCITLFLYLCRFAFPLCETPKYLLSKRRDAEAAQLVNDMATYSKRRTWLNQTSFARVDSTIDAAASRRTPRLRSLIFALRPTGLLILCYLSTTHNIAPITPTTVTTNYLYSHYLYTSLCAIPGPLAAGILIQTKRLGRTRTGSAIALLTGLFMLLATLARSRNARLAFECILSFLQFAGLAVLTTYTVEIFAAPVRGFGVAVMGFCWGLFALVAVIVNTFTGGVVAGGAAVWFCGAVWVLLAGAWWGVPETRAGAAA</sequence>
<evidence type="ECO:0000256" key="1">
    <source>
        <dbReference type="ARBA" id="ARBA00004141"/>
    </source>
</evidence>
<evidence type="ECO:0000256" key="7">
    <source>
        <dbReference type="SAM" id="Phobius"/>
    </source>
</evidence>
<keyword evidence="2" id="KW-0813">Transport</keyword>
<dbReference type="Proteomes" id="UP000325579">
    <property type="component" value="Unassembled WGS sequence"/>
</dbReference>
<dbReference type="InterPro" id="IPR036259">
    <property type="entry name" value="MFS_trans_sf"/>
</dbReference>
<feature type="transmembrane region" description="Helical" evidence="7">
    <location>
        <begin position="365"/>
        <end position="382"/>
    </location>
</feature>
<feature type="transmembrane region" description="Helical" evidence="7">
    <location>
        <begin position="433"/>
        <end position="450"/>
    </location>
</feature>
<dbReference type="SUPFAM" id="SSF103473">
    <property type="entry name" value="MFS general substrate transporter"/>
    <property type="match status" value="1"/>
</dbReference>
<feature type="compositionally biased region" description="Polar residues" evidence="6">
    <location>
        <begin position="44"/>
        <end position="62"/>
    </location>
</feature>
<evidence type="ECO:0000256" key="2">
    <source>
        <dbReference type="ARBA" id="ARBA00022448"/>
    </source>
</evidence>
<feature type="transmembrane region" description="Helical" evidence="7">
    <location>
        <begin position="285"/>
        <end position="307"/>
    </location>
</feature>
<feature type="transmembrane region" description="Helical" evidence="7">
    <location>
        <begin position="519"/>
        <end position="538"/>
    </location>
</feature>
<evidence type="ECO:0000256" key="6">
    <source>
        <dbReference type="SAM" id="MobiDB-lite"/>
    </source>
</evidence>
<dbReference type="GO" id="GO:0022857">
    <property type="term" value="F:transmembrane transporter activity"/>
    <property type="evidence" value="ECO:0007669"/>
    <property type="project" value="InterPro"/>
</dbReference>
<keyword evidence="8" id="KW-0762">Sugar transport</keyword>
<reference evidence="8 9" key="1">
    <citation type="submission" date="2019-04" db="EMBL/GenBank/DDBJ databases">
        <authorList>
            <consortium name="DOE Joint Genome Institute"/>
            <person name="Mondo S."/>
            <person name="Kjaerbolling I."/>
            <person name="Vesth T."/>
            <person name="Frisvad J.C."/>
            <person name="Nybo J.L."/>
            <person name="Theobald S."/>
            <person name="Kildgaard S."/>
            <person name="Isbrandt T."/>
            <person name="Kuo A."/>
            <person name="Sato A."/>
            <person name="Lyhne E.K."/>
            <person name="Kogle M.E."/>
            <person name="Wiebenga A."/>
            <person name="Kun R.S."/>
            <person name="Lubbers R.J."/>
            <person name="Makela M.R."/>
            <person name="Barry K."/>
            <person name="Chovatia M."/>
            <person name="Clum A."/>
            <person name="Daum C."/>
            <person name="Haridas S."/>
            <person name="He G."/>
            <person name="LaButti K."/>
            <person name="Lipzen A."/>
            <person name="Riley R."/>
            <person name="Salamov A."/>
            <person name="Simmons B.A."/>
            <person name="Magnuson J.K."/>
            <person name="Henrissat B."/>
            <person name="Mortensen U.H."/>
            <person name="Larsen T.O."/>
            <person name="Devries R.P."/>
            <person name="Grigoriev I.V."/>
            <person name="Machida M."/>
            <person name="Baker S.E."/>
            <person name="Andersen M.R."/>
            <person name="Cantor M.N."/>
            <person name="Hua S.X."/>
        </authorList>
    </citation>
    <scope>NUCLEOTIDE SEQUENCE [LARGE SCALE GENOMIC DNA]</scope>
    <source>
        <strain evidence="8 9">CBS 119388</strain>
    </source>
</reference>
<dbReference type="InterPro" id="IPR020846">
    <property type="entry name" value="MFS_dom"/>
</dbReference>
<comment type="subcellular location">
    <subcellularLocation>
        <location evidence="1">Membrane</location>
        <topology evidence="1">Multi-pass membrane protein</topology>
    </subcellularLocation>
</comment>
<accession>A0A5N6HH27</accession>
<feature type="transmembrane region" description="Helical" evidence="7">
    <location>
        <begin position="158"/>
        <end position="175"/>
    </location>
</feature>
<dbReference type="PANTHER" id="PTHR23511:SF5">
    <property type="entry name" value="MAJOR FACILITATOR-TYPE TRANSPORTER HXNZ-RELATED"/>
    <property type="match status" value="1"/>
</dbReference>
<feature type="transmembrane region" description="Helical" evidence="7">
    <location>
        <begin position="181"/>
        <end position="207"/>
    </location>
</feature>
<evidence type="ECO:0000313" key="8">
    <source>
        <dbReference type="EMBL" id="KAE8404040.1"/>
    </source>
</evidence>
<evidence type="ECO:0000313" key="9">
    <source>
        <dbReference type="Proteomes" id="UP000325579"/>
    </source>
</evidence>
<proteinExistence type="predicted"/>
<dbReference type="PROSITE" id="PS50850">
    <property type="entry name" value="MFS"/>
    <property type="match status" value="1"/>
</dbReference>
<dbReference type="GO" id="GO:0016020">
    <property type="term" value="C:membrane"/>
    <property type="evidence" value="ECO:0007669"/>
    <property type="project" value="UniProtKB-SubCell"/>
</dbReference>
<dbReference type="OrthoDB" id="4139357at2759"/>